<feature type="transmembrane region" description="Helical" evidence="2">
    <location>
        <begin position="213"/>
        <end position="236"/>
    </location>
</feature>
<evidence type="ECO:0000256" key="1">
    <source>
        <dbReference type="ARBA" id="ARBA00006347"/>
    </source>
</evidence>
<dbReference type="Gene3D" id="3.40.30.10">
    <property type="entry name" value="Glutaredoxin"/>
    <property type="match status" value="3"/>
</dbReference>
<dbReference type="GO" id="GO:0005783">
    <property type="term" value="C:endoplasmic reticulum"/>
    <property type="evidence" value="ECO:0007669"/>
    <property type="project" value="TreeGrafter"/>
</dbReference>
<dbReference type="EMBL" id="OZ035837">
    <property type="protein sequence ID" value="CAL1581464.1"/>
    <property type="molecule type" value="Genomic_DNA"/>
</dbReference>
<sequence>MASWNSDGIRMREAKMWLLVLLVWLLPVLDALKVSPLIEKVNDHKDFKKLLRTRTNVLVLYTKSASSVVARRLLFTTSLHFGDCCPRKLLSAAVPAYTSGAGTVGVAVSAALFSPWGAHPVADPARSNAQITSNADLNSLKIYLSLFLGPAPALLLLLSSSSCSPPPALLLLLSSSCSPPPALLLLSSCSPLPPAPLFLLLPSSSCSPLPPAPLFLLLPSSSCSPLPPAPFFLLLLSSSCSPLIPAPLFLLLLFLLLPSYSFSLLPLAPLLLLPSSSYSPPPAPPLLLPSSPPPLAPLLLLPCCSPPPAPPSSSSSSCSSDQQQCQELTDTHTLLLMLPPLPFSLSAASHLNIITAPQPTAPLSSSHSFVSSSLLLTLFCLQPSPPHTVLSPALSSSHSFVSSSLLLTQFCLQPSPPHTVLSPALSSSHSFVSSPLLLTQFCLPALSSSHSFVSSPLLLTQFCLQPSPPHTVLSPALSSSHSLVSSPHLLTQFSLQPSPPHTFSSAVSSWPVPWLALGAWVPVLTALLSLVLFAATSGDSQLKLLSSVAQTVKGQGTIAWVNCGDSEGRKLCKKVKVDPGSKFAGFEMLHYKDGTFHTEYNRPATSKSMVAFLKDPSGPPLWEENPEAKDIVHIETEKEFRKLLKKEERPILMMFYAPWCGVCKRMQPIFQQAASETKGRYVLAGMNVHPGEFDGLKQEYNVKGYPTFCYFEKGKFLHHYENYGATAKDIADWLKNPQAPQPKAPEVPWSESDSPVFHLTDDSFDSFLQEHPAALIMFYAPWCGHCKKMKPEYDEAAEVLNKAADSPGVLAALDTTVHKAVGDRFKISGFPTVKYFTNGEDKYTLPHLRSKDKIIEFMHKLQ</sequence>
<keyword evidence="3" id="KW-0732">Signal</keyword>
<dbReference type="GO" id="GO:0003756">
    <property type="term" value="F:protein disulfide isomerase activity"/>
    <property type="evidence" value="ECO:0007669"/>
    <property type="project" value="InterPro"/>
</dbReference>
<feature type="transmembrane region" description="Helical" evidence="2">
    <location>
        <begin position="140"/>
        <end position="158"/>
    </location>
</feature>
<evidence type="ECO:0000313" key="5">
    <source>
        <dbReference type="EMBL" id="CAL1581464.1"/>
    </source>
</evidence>
<dbReference type="AlphaFoldDB" id="A0AAV2K165"/>
<dbReference type="InterPro" id="IPR036249">
    <property type="entry name" value="Thioredoxin-like_sf"/>
</dbReference>
<dbReference type="CDD" id="cd02997">
    <property type="entry name" value="PDI_a_PDIR"/>
    <property type="match status" value="2"/>
</dbReference>
<dbReference type="Proteomes" id="UP001497482">
    <property type="component" value="Chromosome 15"/>
</dbReference>
<feature type="domain" description="Thioredoxin" evidence="4">
    <location>
        <begin position="735"/>
        <end position="862"/>
    </location>
</feature>
<name>A0AAV2K165_KNICA</name>
<dbReference type="GO" id="GO:0006457">
    <property type="term" value="P:protein folding"/>
    <property type="evidence" value="ECO:0007669"/>
    <property type="project" value="TreeGrafter"/>
</dbReference>
<dbReference type="PANTHER" id="PTHR45672:SF2">
    <property type="entry name" value="PROTEIN DISULFIDE-ISOMERASE A5"/>
    <property type="match status" value="1"/>
</dbReference>
<comment type="similarity">
    <text evidence="1">Belongs to the protein disulfide isomerase family.</text>
</comment>
<protein>
    <recommendedName>
        <fullName evidence="4">Thioredoxin domain-containing protein</fullName>
    </recommendedName>
</protein>
<evidence type="ECO:0000256" key="3">
    <source>
        <dbReference type="SAM" id="SignalP"/>
    </source>
</evidence>
<keyword evidence="2" id="KW-0812">Transmembrane</keyword>
<dbReference type="PROSITE" id="PS51352">
    <property type="entry name" value="THIOREDOXIN_2"/>
    <property type="match status" value="2"/>
</dbReference>
<gene>
    <name evidence="5" type="ORF">KC01_LOCUS12221</name>
</gene>
<feature type="transmembrane region" description="Helical" evidence="2">
    <location>
        <begin position="248"/>
        <end position="272"/>
    </location>
</feature>
<dbReference type="InterPro" id="IPR017937">
    <property type="entry name" value="Thioredoxin_CS"/>
</dbReference>
<reference evidence="5 6" key="1">
    <citation type="submission" date="2024-04" db="EMBL/GenBank/DDBJ databases">
        <authorList>
            <person name="Waldvogel A.-M."/>
            <person name="Schoenle A."/>
        </authorList>
    </citation>
    <scope>NUCLEOTIDE SEQUENCE [LARGE SCALE GENOMIC DNA]</scope>
</reference>
<feature type="chain" id="PRO_5043550702" description="Thioredoxin domain-containing protein" evidence="3">
    <location>
        <begin position="32"/>
        <end position="862"/>
    </location>
</feature>
<dbReference type="Pfam" id="PF00085">
    <property type="entry name" value="Thioredoxin"/>
    <property type="match status" value="2"/>
</dbReference>
<dbReference type="SUPFAM" id="SSF52833">
    <property type="entry name" value="Thioredoxin-like"/>
    <property type="match status" value="3"/>
</dbReference>
<organism evidence="5 6">
    <name type="scientific">Knipowitschia caucasica</name>
    <name type="common">Caucasian dwarf goby</name>
    <name type="synonym">Pomatoschistus caucasicus</name>
    <dbReference type="NCBI Taxonomy" id="637954"/>
    <lineage>
        <taxon>Eukaryota</taxon>
        <taxon>Metazoa</taxon>
        <taxon>Chordata</taxon>
        <taxon>Craniata</taxon>
        <taxon>Vertebrata</taxon>
        <taxon>Euteleostomi</taxon>
        <taxon>Actinopterygii</taxon>
        <taxon>Neopterygii</taxon>
        <taxon>Teleostei</taxon>
        <taxon>Neoteleostei</taxon>
        <taxon>Acanthomorphata</taxon>
        <taxon>Gobiaria</taxon>
        <taxon>Gobiiformes</taxon>
        <taxon>Gobioidei</taxon>
        <taxon>Gobiidae</taxon>
        <taxon>Gobiinae</taxon>
        <taxon>Knipowitschia</taxon>
    </lineage>
</organism>
<evidence type="ECO:0000313" key="6">
    <source>
        <dbReference type="Proteomes" id="UP001497482"/>
    </source>
</evidence>
<accession>A0AAV2K165</accession>
<feature type="domain" description="Thioredoxin" evidence="4">
    <location>
        <begin position="577"/>
        <end position="734"/>
    </location>
</feature>
<dbReference type="PROSITE" id="PS00194">
    <property type="entry name" value="THIOREDOXIN_1"/>
    <property type="match status" value="1"/>
</dbReference>
<keyword evidence="2" id="KW-1133">Transmembrane helix</keyword>
<dbReference type="InterPro" id="IPR046374">
    <property type="entry name" value="PDI_a_PDIR"/>
</dbReference>
<keyword evidence="6" id="KW-1185">Reference proteome</keyword>
<dbReference type="InterPro" id="IPR051063">
    <property type="entry name" value="PDI"/>
</dbReference>
<dbReference type="InterPro" id="IPR013766">
    <property type="entry name" value="Thioredoxin_domain"/>
</dbReference>
<feature type="signal peptide" evidence="3">
    <location>
        <begin position="1"/>
        <end position="31"/>
    </location>
</feature>
<proteinExistence type="inferred from homology"/>
<dbReference type="FunFam" id="3.40.30.10:FF:000029">
    <property type="entry name" value="protein disulfide-isomerase A5 isoform X2"/>
    <property type="match status" value="1"/>
</dbReference>
<evidence type="ECO:0000259" key="4">
    <source>
        <dbReference type="PROSITE" id="PS51352"/>
    </source>
</evidence>
<dbReference type="PANTHER" id="PTHR45672">
    <property type="entry name" value="PROTEIN DISULFIDE-ISOMERASE C17H9.14C-RELATED"/>
    <property type="match status" value="1"/>
</dbReference>
<keyword evidence="2" id="KW-0472">Membrane</keyword>
<evidence type="ECO:0000256" key="2">
    <source>
        <dbReference type="SAM" id="Phobius"/>
    </source>
</evidence>